<dbReference type="STRING" id="81409.SAMN04515656_104114"/>
<organism evidence="1 2">
    <name type="scientific">Eubacterium aggregans</name>
    <dbReference type="NCBI Taxonomy" id="81409"/>
    <lineage>
        <taxon>Bacteria</taxon>
        <taxon>Bacillati</taxon>
        <taxon>Bacillota</taxon>
        <taxon>Clostridia</taxon>
        <taxon>Eubacteriales</taxon>
        <taxon>Eubacteriaceae</taxon>
        <taxon>Eubacterium</taxon>
    </lineage>
</organism>
<dbReference type="AlphaFoldDB" id="A0A1H3YUG0"/>
<proteinExistence type="predicted"/>
<name>A0A1H3YUG0_9FIRM</name>
<gene>
    <name evidence="1" type="ORF">SAMN04515656_104114</name>
</gene>
<sequence length="63" mass="7096">MDKMPFCIDKSCSPKKITMFYGDDAPAGLDRHEFLVETDLKDALLKAASELYPSEEFVFGEGF</sequence>
<reference evidence="1 2" key="1">
    <citation type="submission" date="2016-10" db="EMBL/GenBank/DDBJ databases">
        <authorList>
            <person name="de Groot N.N."/>
        </authorList>
    </citation>
    <scope>NUCLEOTIDE SEQUENCE [LARGE SCALE GENOMIC DNA]</scope>
    <source>
        <strain evidence="1 2">SR12</strain>
    </source>
</reference>
<dbReference type="EMBL" id="FNRK01000004">
    <property type="protein sequence ID" value="SEA15050.1"/>
    <property type="molecule type" value="Genomic_DNA"/>
</dbReference>
<evidence type="ECO:0000313" key="1">
    <source>
        <dbReference type="EMBL" id="SEA15050.1"/>
    </source>
</evidence>
<accession>A0A1H3YUG0</accession>
<keyword evidence="2" id="KW-1185">Reference proteome</keyword>
<dbReference type="RefSeq" id="WP_090305209.1">
    <property type="nucleotide sequence ID" value="NZ_FNRK01000004.1"/>
</dbReference>
<evidence type="ECO:0000313" key="2">
    <source>
        <dbReference type="Proteomes" id="UP000199394"/>
    </source>
</evidence>
<dbReference type="Proteomes" id="UP000199394">
    <property type="component" value="Unassembled WGS sequence"/>
</dbReference>
<protein>
    <submittedName>
        <fullName evidence="1">Uncharacterized protein</fullName>
    </submittedName>
</protein>